<dbReference type="GO" id="GO:0005886">
    <property type="term" value="C:plasma membrane"/>
    <property type="evidence" value="ECO:0007669"/>
    <property type="project" value="UniProtKB-SubCell"/>
</dbReference>
<evidence type="ECO:0000259" key="7">
    <source>
        <dbReference type="Pfam" id="PF12698"/>
    </source>
</evidence>
<evidence type="ECO:0000256" key="2">
    <source>
        <dbReference type="ARBA" id="ARBA00022475"/>
    </source>
</evidence>
<keyword evidence="2" id="KW-1003">Cell membrane</keyword>
<evidence type="ECO:0000256" key="1">
    <source>
        <dbReference type="ARBA" id="ARBA00004651"/>
    </source>
</evidence>
<feature type="transmembrane region" description="Helical" evidence="6">
    <location>
        <begin position="269"/>
        <end position="288"/>
    </location>
</feature>
<keyword evidence="3 6" id="KW-0812">Transmembrane</keyword>
<keyword evidence="4 6" id="KW-1133">Transmembrane helix</keyword>
<sequence>MKKYLRIIKNELAHIFYHDLRRGVLLLGAAPAYLLLFAWLYAFGIVNQIPLLVVDQDNTYLSRELTRSFSDSDGFRVVAQGSSLQDVEDWFGHDGRHTAALVIPKNFAKDIDHERQSTVSLIVEGSNMMITSNSNIAAFEIIQHFNQETGKKLVARDLHQIPYLAERRMAPIDFNYRILGNPKLDYMRFFVYGLALIAMQQGLLLSVSGGILWKGNKPVPEEFALSRWKRWLVKTFVYWSLGMFSYAVFLGISNHFFMLPVNGNFAEHFMLAGSFLFCIIQLVGIIAPICKDELLFSRVSVFYTVPAFILSGFTWPLEPMPFWVRCLAYLSPYTYVADTARSLYIYGSDSRLAINSAVLFITGLVAFPIASKLYNKIIEKKKSK</sequence>
<feature type="transmembrane region" description="Helical" evidence="6">
    <location>
        <begin position="236"/>
        <end position="257"/>
    </location>
</feature>
<dbReference type="HOGENOM" id="CLU_039483_8_4_9"/>
<evidence type="ECO:0000256" key="5">
    <source>
        <dbReference type="ARBA" id="ARBA00023136"/>
    </source>
</evidence>
<dbReference type="Pfam" id="PF12698">
    <property type="entry name" value="ABC2_membrane_3"/>
    <property type="match status" value="1"/>
</dbReference>
<dbReference type="Proteomes" id="UP000003503">
    <property type="component" value="Unassembled WGS sequence"/>
</dbReference>
<dbReference type="PANTHER" id="PTHR30294">
    <property type="entry name" value="MEMBRANE COMPONENT OF ABC TRANSPORTER YHHJ-RELATED"/>
    <property type="match status" value="1"/>
</dbReference>
<name>F2BWS5_9FIRM</name>
<feature type="transmembrane region" description="Helical" evidence="6">
    <location>
        <begin position="352"/>
        <end position="374"/>
    </location>
</feature>
<dbReference type="PANTHER" id="PTHR30294:SF29">
    <property type="entry name" value="MULTIDRUG ABC TRANSPORTER PERMEASE YBHS-RELATED"/>
    <property type="match status" value="1"/>
</dbReference>
<comment type="caution">
    <text evidence="8">The sequence shown here is derived from an EMBL/GenBank/DDBJ whole genome shotgun (WGS) entry which is preliminary data.</text>
</comment>
<proteinExistence type="predicted"/>
<gene>
    <name evidence="8" type="ORF">HMPREF9083_0643</name>
</gene>
<reference evidence="8 9" key="1">
    <citation type="submission" date="2011-02" db="EMBL/GenBank/DDBJ databases">
        <authorList>
            <person name="Muzny D."/>
            <person name="Qin X."/>
            <person name="Deng J."/>
            <person name="Jiang H."/>
            <person name="Liu Y."/>
            <person name="Qu J."/>
            <person name="Song X.-Z."/>
            <person name="Zhang L."/>
            <person name="Thornton R."/>
            <person name="Coyle M."/>
            <person name="Francisco L."/>
            <person name="Jackson L."/>
            <person name="Javaid M."/>
            <person name="Korchina V."/>
            <person name="Kovar C."/>
            <person name="Mata R."/>
            <person name="Mathew T."/>
            <person name="Ngo R."/>
            <person name="Nguyen L."/>
            <person name="Nguyen N."/>
            <person name="Okwuonu G."/>
            <person name="Ongeri F."/>
            <person name="Pham C."/>
            <person name="Simmons D."/>
            <person name="Wilczek-Boney K."/>
            <person name="Hale W."/>
            <person name="Jakkamsetti A."/>
            <person name="Pham P."/>
            <person name="Ruth R."/>
            <person name="San Lucas F."/>
            <person name="Warren J."/>
            <person name="Zhang J."/>
            <person name="Zhao Z."/>
            <person name="Zhou C."/>
            <person name="Zhu D."/>
            <person name="Lee S."/>
            <person name="Bess C."/>
            <person name="Blankenburg K."/>
            <person name="Forbes L."/>
            <person name="Fu Q."/>
            <person name="Gubbala S."/>
            <person name="Hirani K."/>
            <person name="Jayaseelan J.C."/>
            <person name="Lara F."/>
            <person name="Munidasa M."/>
            <person name="Palculict T."/>
            <person name="Patil S."/>
            <person name="Pu L.-L."/>
            <person name="Saada N."/>
            <person name="Tang L."/>
            <person name="Weissenberger G."/>
            <person name="Zhu Y."/>
            <person name="Hemphill L."/>
            <person name="Shang Y."/>
            <person name="Youmans B."/>
            <person name="Ayvaz T."/>
            <person name="Ross M."/>
            <person name="Santibanez J."/>
            <person name="Aqrawi P."/>
            <person name="Gross S."/>
            <person name="Joshi V."/>
            <person name="Fowler G."/>
            <person name="Nazareth L."/>
            <person name="Reid J."/>
            <person name="Worley K."/>
            <person name="Petrosino J."/>
            <person name="Highlander S."/>
            <person name="Gibbs R."/>
        </authorList>
    </citation>
    <scope>NUCLEOTIDE SEQUENCE [LARGE SCALE GENOMIC DNA]</scope>
    <source>
        <strain evidence="8 9">DSM 19965</strain>
    </source>
</reference>
<dbReference type="eggNOG" id="COG0842">
    <property type="taxonomic scope" value="Bacteria"/>
</dbReference>
<dbReference type="EMBL" id="AFBB01000011">
    <property type="protein sequence ID" value="EGF14286.1"/>
    <property type="molecule type" value="Genomic_DNA"/>
</dbReference>
<dbReference type="InterPro" id="IPR013525">
    <property type="entry name" value="ABC2_TM"/>
</dbReference>
<feature type="transmembrane region" description="Helical" evidence="6">
    <location>
        <begin position="24"/>
        <end position="46"/>
    </location>
</feature>
<dbReference type="InterPro" id="IPR051449">
    <property type="entry name" value="ABC-2_transporter_component"/>
</dbReference>
<organism evidence="8 9">
    <name type="scientific">Dialister micraerophilus DSM 19965</name>
    <dbReference type="NCBI Taxonomy" id="888062"/>
    <lineage>
        <taxon>Bacteria</taxon>
        <taxon>Bacillati</taxon>
        <taxon>Bacillota</taxon>
        <taxon>Negativicutes</taxon>
        <taxon>Veillonellales</taxon>
        <taxon>Veillonellaceae</taxon>
        <taxon>Dialister</taxon>
    </lineage>
</organism>
<keyword evidence="9" id="KW-1185">Reference proteome</keyword>
<evidence type="ECO:0000313" key="9">
    <source>
        <dbReference type="Proteomes" id="UP000003503"/>
    </source>
</evidence>
<evidence type="ECO:0000313" key="8">
    <source>
        <dbReference type="EMBL" id="EGF14286.1"/>
    </source>
</evidence>
<evidence type="ECO:0000256" key="4">
    <source>
        <dbReference type="ARBA" id="ARBA00022989"/>
    </source>
</evidence>
<protein>
    <submittedName>
        <fullName evidence="8">ABC superfamily ATP binding cassette transporter</fullName>
    </submittedName>
</protein>
<dbReference type="GO" id="GO:0140359">
    <property type="term" value="F:ABC-type transporter activity"/>
    <property type="evidence" value="ECO:0007669"/>
    <property type="project" value="InterPro"/>
</dbReference>
<dbReference type="AlphaFoldDB" id="F2BWS5"/>
<evidence type="ECO:0000256" key="3">
    <source>
        <dbReference type="ARBA" id="ARBA00022692"/>
    </source>
</evidence>
<dbReference type="Gene3D" id="3.40.1710.10">
    <property type="entry name" value="abc type-2 transporter like domain"/>
    <property type="match status" value="1"/>
</dbReference>
<feature type="transmembrane region" description="Helical" evidence="6">
    <location>
        <begin position="189"/>
        <end position="215"/>
    </location>
</feature>
<accession>F2BWS5</accession>
<keyword evidence="5 6" id="KW-0472">Membrane</keyword>
<feature type="transmembrane region" description="Helical" evidence="6">
    <location>
        <begin position="295"/>
        <end position="315"/>
    </location>
</feature>
<evidence type="ECO:0000256" key="6">
    <source>
        <dbReference type="SAM" id="Phobius"/>
    </source>
</evidence>
<comment type="subcellular location">
    <subcellularLocation>
        <location evidence="1">Cell membrane</location>
        <topology evidence="1">Multi-pass membrane protein</topology>
    </subcellularLocation>
</comment>
<feature type="domain" description="ABC-2 type transporter transmembrane" evidence="7">
    <location>
        <begin position="34"/>
        <end position="371"/>
    </location>
</feature>
<dbReference type="STRING" id="888062.HMPREF9083_0643"/>
<dbReference type="RefSeq" id="WP_007555943.1">
    <property type="nucleotide sequence ID" value="NZ_GL878519.1"/>
</dbReference>